<dbReference type="SMART" id="SM00283">
    <property type="entry name" value="MA"/>
    <property type="match status" value="1"/>
</dbReference>
<keyword evidence="1 3" id="KW-0807">Transducer</keyword>
<proteinExistence type="inferred from homology"/>
<feature type="domain" description="Methyl-accepting transducer" evidence="6">
    <location>
        <begin position="292"/>
        <end position="528"/>
    </location>
</feature>
<dbReference type="InterPro" id="IPR004090">
    <property type="entry name" value="Chemotax_Me-accpt_rcpt"/>
</dbReference>
<evidence type="ECO:0000313" key="8">
    <source>
        <dbReference type="EMBL" id="HCL03396.1"/>
    </source>
</evidence>
<evidence type="ECO:0000259" key="6">
    <source>
        <dbReference type="PROSITE" id="PS50111"/>
    </source>
</evidence>
<keyword evidence="5" id="KW-1133">Transmembrane helix</keyword>
<dbReference type="Gene3D" id="1.10.287.950">
    <property type="entry name" value="Methyl-accepting chemotaxis protein"/>
    <property type="match status" value="1"/>
</dbReference>
<dbReference type="PANTHER" id="PTHR32089:SF112">
    <property type="entry name" value="LYSOZYME-LIKE PROTEIN-RELATED"/>
    <property type="match status" value="1"/>
</dbReference>
<dbReference type="SUPFAM" id="SSF58104">
    <property type="entry name" value="Methyl-accepting chemotaxis protein (MCP) signaling domain"/>
    <property type="match status" value="1"/>
</dbReference>
<dbReference type="InterPro" id="IPR003660">
    <property type="entry name" value="HAMP_dom"/>
</dbReference>
<reference evidence="8 9" key="1">
    <citation type="journal article" date="2018" name="Nat. Biotechnol.">
        <title>A standardized bacterial taxonomy based on genome phylogeny substantially revises the tree of life.</title>
        <authorList>
            <person name="Parks D.H."/>
            <person name="Chuvochina M."/>
            <person name="Waite D.W."/>
            <person name="Rinke C."/>
            <person name="Skarshewski A."/>
            <person name="Chaumeil P.A."/>
            <person name="Hugenholtz P."/>
        </authorList>
    </citation>
    <scope>NUCLEOTIDE SEQUENCE [LARGE SCALE GENOMIC DNA]</scope>
    <source>
        <strain evidence="8">UBA11728</strain>
    </source>
</reference>
<feature type="transmembrane region" description="Helical" evidence="5">
    <location>
        <begin position="187"/>
        <end position="214"/>
    </location>
</feature>
<evidence type="ECO:0000256" key="2">
    <source>
        <dbReference type="ARBA" id="ARBA00029447"/>
    </source>
</evidence>
<comment type="caution">
    <text evidence="8">The sequence shown here is derived from an EMBL/GenBank/DDBJ whole genome shotgun (WGS) entry which is preliminary data.</text>
</comment>
<dbReference type="InterPro" id="IPR004089">
    <property type="entry name" value="MCPsignal_dom"/>
</dbReference>
<dbReference type="GO" id="GO:0007165">
    <property type="term" value="P:signal transduction"/>
    <property type="evidence" value="ECO:0007669"/>
    <property type="project" value="UniProtKB-KW"/>
</dbReference>
<keyword evidence="5" id="KW-0812">Transmembrane</keyword>
<feature type="coiled-coil region" evidence="4">
    <location>
        <begin position="538"/>
        <end position="565"/>
    </location>
</feature>
<keyword evidence="5" id="KW-0472">Membrane</keyword>
<dbReference type="PRINTS" id="PR00260">
    <property type="entry name" value="CHEMTRNSDUCR"/>
</dbReference>
<dbReference type="Gene3D" id="6.10.340.10">
    <property type="match status" value="1"/>
</dbReference>
<comment type="similarity">
    <text evidence="2">Belongs to the methyl-accepting chemotaxis (MCP) protein family.</text>
</comment>
<dbReference type="CDD" id="cd06225">
    <property type="entry name" value="HAMP"/>
    <property type="match status" value="1"/>
</dbReference>
<name>A0A3D2X8T2_9FIRM</name>
<sequence length="578" mass="64735">MKMQKNKIPKRKKLERQILFRFMLVMTTLFLIIGIWATSYTFKHVTNLANSVFDSVITGLTGNIDQFELKNLMEDDSKESEALDTLKTEIGKYSENISVISDCIALITKDNEDFVYLYGLEDGVEYSKGDKLTFVESELVDAYETGEIHNTTLTVEYLWHRKPIDFYFPITTENQRFVIHTTIKTDLITVLILSVLGVFAVLLILILLAVYTIVRIVLKSEMKIIGTLVEKVDDISNLEGDLTKRIHIKSNNEIGLLAEHINKLLDTVHNLVTTIKESSDYLMITTKSFQEMMEKTAAKTDGIQTAVGKSEDAIGIRTEATQKVNHMVAQINDSINQAACRTEQATEEAIKTSNAANVGFHVMKDMKQHMQHTMEQVSDTGNKVEHLKIASQQISSIVLSIRAIAKQTNLIALNASIEAARAGEYGKGFLVVADEVRKLAEESSIQVTSIESLIQSIQERIYETEESMQQTLHTIDDESKMVSSVEEHFSEIAESITSVSDMVQEVSGETQEISASIDNVNSEMSSLNISFTQSDTVIAQMIDNIEEQNTDVQGLAEQVEKLNLIAGQLNHMISKIKL</sequence>
<evidence type="ECO:0000256" key="3">
    <source>
        <dbReference type="PROSITE-ProRule" id="PRU00284"/>
    </source>
</evidence>
<dbReference type="Pfam" id="PF00672">
    <property type="entry name" value="HAMP"/>
    <property type="match status" value="1"/>
</dbReference>
<dbReference type="AlphaFoldDB" id="A0A3D2X8T2"/>
<protein>
    <recommendedName>
        <fullName evidence="10">Methyl-accepting chemotaxis sensory transducer</fullName>
    </recommendedName>
</protein>
<dbReference type="CDD" id="cd11386">
    <property type="entry name" value="MCP_signal"/>
    <property type="match status" value="1"/>
</dbReference>
<dbReference type="PANTHER" id="PTHR32089">
    <property type="entry name" value="METHYL-ACCEPTING CHEMOTAXIS PROTEIN MCPB"/>
    <property type="match status" value="1"/>
</dbReference>
<dbReference type="GO" id="GO:0006935">
    <property type="term" value="P:chemotaxis"/>
    <property type="evidence" value="ECO:0007669"/>
    <property type="project" value="InterPro"/>
</dbReference>
<evidence type="ECO:0000256" key="1">
    <source>
        <dbReference type="ARBA" id="ARBA00023224"/>
    </source>
</evidence>
<feature type="domain" description="HAMP" evidence="7">
    <location>
        <begin position="219"/>
        <end position="273"/>
    </location>
</feature>
<dbReference type="SMART" id="SM00304">
    <property type="entry name" value="HAMP"/>
    <property type="match status" value="1"/>
</dbReference>
<dbReference type="GO" id="GO:0004888">
    <property type="term" value="F:transmembrane signaling receptor activity"/>
    <property type="evidence" value="ECO:0007669"/>
    <property type="project" value="InterPro"/>
</dbReference>
<keyword evidence="4" id="KW-0175">Coiled coil</keyword>
<evidence type="ECO:0000313" key="9">
    <source>
        <dbReference type="Proteomes" id="UP000262969"/>
    </source>
</evidence>
<evidence type="ECO:0000256" key="4">
    <source>
        <dbReference type="SAM" id="Coils"/>
    </source>
</evidence>
<dbReference type="EMBL" id="DPVV01000450">
    <property type="protein sequence ID" value="HCL03396.1"/>
    <property type="molecule type" value="Genomic_DNA"/>
</dbReference>
<dbReference type="Proteomes" id="UP000262969">
    <property type="component" value="Unassembled WGS sequence"/>
</dbReference>
<dbReference type="Pfam" id="PF00015">
    <property type="entry name" value="MCPsignal"/>
    <property type="match status" value="1"/>
</dbReference>
<dbReference type="PROSITE" id="PS50111">
    <property type="entry name" value="CHEMOTAXIS_TRANSDUC_2"/>
    <property type="match status" value="1"/>
</dbReference>
<gene>
    <name evidence="8" type="ORF">DHW61_13480</name>
</gene>
<evidence type="ECO:0000256" key="5">
    <source>
        <dbReference type="SAM" id="Phobius"/>
    </source>
</evidence>
<accession>A0A3D2X8T2</accession>
<dbReference type="GO" id="GO:0016020">
    <property type="term" value="C:membrane"/>
    <property type="evidence" value="ECO:0007669"/>
    <property type="project" value="InterPro"/>
</dbReference>
<feature type="transmembrane region" description="Helical" evidence="5">
    <location>
        <begin position="20"/>
        <end position="42"/>
    </location>
</feature>
<organism evidence="8 9">
    <name type="scientific">Lachnoclostridium phytofermentans</name>
    <dbReference type="NCBI Taxonomy" id="66219"/>
    <lineage>
        <taxon>Bacteria</taxon>
        <taxon>Bacillati</taxon>
        <taxon>Bacillota</taxon>
        <taxon>Clostridia</taxon>
        <taxon>Lachnospirales</taxon>
        <taxon>Lachnospiraceae</taxon>
    </lineage>
</organism>
<dbReference type="PROSITE" id="PS50885">
    <property type="entry name" value="HAMP"/>
    <property type="match status" value="1"/>
</dbReference>
<evidence type="ECO:0008006" key="10">
    <source>
        <dbReference type="Google" id="ProtNLM"/>
    </source>
</evidence>
<evidence type="ECO:0000259" key="7">
    <source>
        <dbReference type="PROSITE" id="PS50885"/>
    </source>
</evidence>